<organism evidence="3 4">
    <name type="scientific">Acidihalobacter prosperus</name>
    <dbReference type="NCBI Taxonomy" id="160660"/>
    <lineage>
        <taxon>Bacteria</taxon>
        <taxon>Pseudomonadati</taxon>
        <taxon>Pseudomonadota</taxon>
        <taxon>Gammaproteobacteria</taxon>
        <taxon>Chromatiales</taxon>
        <taxon>Ectothiorhodospiraceae</taxon>
        <taxon>Acidihalobacter</taxon>
    </lineage>
</organism>
<gene>
    <name evidence="3" type="ORF">Thpro_021919</name>
</gene>
<keyword evidence="4" id="KW-1185">Reference proteome</keyword>
<dbReference type="GO" id="GO:0016020">
    <property type="term" value="C:membrane"/>
    <property type="evidence" value="ECO:0007669"/>
    <property type="project" value="InterPro"/>
</dbReference>
<feature type="transmembrane region" description="Helical" evidence="1">
    <location>
        <begin position="27"/>
        <end position="46"/>
    </location>
</feature>
<dbReference type="GO" id="GO:0000155">
    <property type="term" value="F:phosphorelay sensor kinase activity"/>
    <property type="evidence" value="ECO:0007669"/>
    <property type="project" value="InterPro"/>
</dbReference>
<keyword evidence="1" id="KW-0472">Membrane</keyword>
<feature type="domain" description="Signal transduction histidine kinase internal region" evidence="2">
    <location>
        <begin position="135"/>
        <end position="212"/>
    </location>
</feature>
<evidence type="ECO:0000313" key="3">
    <source>
        <dbReference type="EMBL" id="OBS09591.1"/>
    </source>
</evidence>
<keyword evidence="1" id="KW-0812">Transmembrane</keyword>
<dbReference type="InterPro" id="IPR010559">
    <property type="entry name" value="Sig_transdc_His_kin_internal"/>
</dbReference>
<protein>
    <submittedName>
        <fullName evidence="3">Two-component system sensor protein</fullName>
    </submittedName>
</protein>
<dbReference type="PANTHER" id="PTHR34220">
    <property type="entry name" value="SENSOR HISTIDINE KINASE YPDA"/>
    <property type="match status" value="1"/>
</dbReference>
<dbReference type="Pfam" id="PF06580">
    <property type="entry name" value="His_kinase"/>
    <property type="match status" value="1"/>
</dbReference>
<dbReference type="EMBL" id="JQSG02000003">
    <property type="protein sequence ID" value="OBS09591.1"/>
    <property type="molecule type" value="Genomic_DNA"/>
</dbReference>
<sequence length="331" mass="36877">MILMAELLAVILSLAHSGTGVHFWRALALTSLFIQWIALGSIAALCRLGPWLNRRPPVVAAAIAYVIVILVTLGLSALTALFLDWVVRPDNVNLDRDLQFLMRNTLISAIVTAVGLRYMYVQHDWKRSIEARTGARLAALQARIRPHFLFNSMNSIAALIRSRPAVAETAVLDLASVFRSVLEERDWSTLAEELELSRHYLSLEALRLGDRLRIEWRIEPGLDAARMPALSLQPLVENAVYHGIQPRPSGGTIRIDARRDGMKLVVVVENPLPGPDANPHRGNGMAVDNLRERLALAYDGRAKLVVEQDAERFSVQLRLPMEAKDARDDRG</sequence>
<accession>A0A1A6C4U5</accession>
<dbReference type="Gene3D" id="3.30.565.10">
    <property type="entry name" value="Histidine kinase-like ATPase, C-terminal domain"/>
    <property type="match status" value="1"/>
</dbReference>
<keyword evidence="1" id="KW-1133">Transmembrane helix</keyword>
<dbReference type="InterPro" id="IPR036890">
    <property type="entry name" value="HATPase_C_sf"/>
</dbReference>
<evidence type="ECO:0000313" key="4">
    <source>
        <dbReference type="Proteomes" id="UP000029273"/>
    </source>
</evidence>
<comment type="caution">
    <text evidence="3">The sequence shown here is derived from an EMBL/GenBank/DDBJ whole genome shotgun (WGS) entry which is preliminary data.</text>
</comment>
<name>A0A1A6C4U5_9GAMM</name>
<reference evidence="3 4" key="1">
    <citation type="journal article" date="2014" name="Genome Announc.">
        <title>Draft Genome Sequence of the Iron-Oxidizing, Acidophilic, and Halotolerant 'Thiobacillus prosperus' Type Strain DSM 5130.</title>
        <authorList>
            <person name="Ossandon F.J."/>
            <person name="Cardenas J.P."/>
            <person name="Corbett M."/>
            <person name="Quatrini R."/>
            <person name="Holmes D.S."/>
            <person name="Watkin E."/>
        </authorList>
    </citation>
    <scope>NUCLEOTIDE SEQUENCE [LARGE SCALE GENOMIC DNA]</scope>
    <source>
        <strain evidence="3 4">DSM 5130</strain>
    </source>
</reference>
<evidence type="ECO:0000259" key="2">
    <source>
        <dbReference type="Pfam" id="PF06580"/>
    </source>
</evidence>
<dbReference type="AlphaFoldDB" id="A0A1A6C4U5"/>
<dbReference type="Proteomes" id="UP000029273">
    <property type="component" value="Unassembled WGS sequence"/>
</dbReference>
<dbReference type="PANTHER" id="PTHR34220:SF7">
    <property type="entry name" value="SENSOR HISTIDINE KINASE YPDA"/>
    <property type="match status" value="1"/>
</dbReference>
<dbReference type="InterPro" id="IPR050640">
    <property type="entry name" value="Bact_2-comp_sensor_kinase"/>
</dbReference>
<feature type="transmembrane region" description="Helical" evidence="1">
    <location>
        <begin position="101"/>
        <end position="120"/>
    </location>
</feature>
<proteinExistence type="predicted"/>
<feature type="transmembrane region" description="Helical" evidence="1">
    <location>
        <begin position="58"/>
        <end position="81"/>
    </location>
</feature>
<dbReference type="SUPFAM" id="SSF55874">
    <property type="entry name" value="ATPase domain of HSP90 chaperone/DNA topoisomerase II/histidine kinase"/>
    <property type="match status" value="1"/>
</dbReference>
<evidence type="ECO:0000256" key="1">
    <source>
        <dbReference type="SAM" id="Phobius"/>
    </source>
</evidence>